<accession>A0A6V7W8S0</accession>
<proteinExistence type="predicted"/>
<evidence type="ECO:0000256" key="1">
    <source>
        <dbReference type="SAM" id="Coils"/>
    </source>
</evidence>
<dbReference type="AlphaFoldDB" id="A0A6V7W8S0"/>
<organism evidence="2 3">
    <name type="scientific">Meloidogyne enterolobii</name>
    <name type="common">Root-knot nematode worm</name>
    <name type="synonym">Meloidogyne mayaguensis</name>
    <dbReference type="NCBI Taxonomy" id="390850"/>
    <lineage>
        <taxon>Eukaryota</taxon>
        <taxon>Metazoa</taxon>
        <taxon>Ecdysozoa</taxon>
        <taxon>Nematoda</taxon>
        <taxon>Chromadorea</taxon>
        <taxon>Rhabditida</taxon>
        <taxon>Tylenchina</taxon>
        <taxon>Tylenchomorpha</taxon>
        <taxon>Tylenchoidea</taxon>
        <taxon>Meloidogynidae</taxon>
        <taxon>Meloidogyninae</taxon>
        <taxon>Meloidogyne</taxon>
    </lineage>
</organism>
<dbReference type="Proteomes" id="UP000580250">
    <property type="component" value="Unassembled WGS sequence"/>
</dbReference>
<name>A0A6V7W8S0_MELEN</name>
<reference evidence="2 3" key="1">
    <citation type="submission" date="2020-08" db="EMBL/GenBank/DDBJ databases">
        <authorList>
            <person name="Koutsovoulos G."/>
            <person name="Danchin GJ E."/>
        </authorList>
    </citation>
    <scope>NUCLEOTIDE SEQUENCE [LARGE SCALE GENOMIC DNA]</scope>
</reference>
<keyword evidence="1" id="KW-0175">Coiled coil</keyword>
<feature type="coiled-coil region" evidence="1">
    <location>
        <begin position="42"/>
        <end position="98"/>
    </location>
</feature>
<evidence type="ECO:0000313" key="2">
    <source>
        <dbReference type="EMBL" id="CAD2183515.1"/>
    </source>
</evidence>
<gene>
    <name evidence="2" type="ORF">MENT_LOCUS35815</name>
</gene>
<comment type="caution">
    <text evidence="2">The sequence shown here is derived from an EMBL/GenBank/DDBJ whole genome shotgun (WGS) entry which is preliminary data.</text>
</comment>
<protein>
    <submittedName>
        <fullName evidence="2">Uncharacterized protein</fullName>
    </submittedName>
</protein>
<dbReference type="EMBL" id="CAJEWN010000471">
    <property type="protein sequence ID" value="CAD2183515.1"/>
    <property type="molecule type" value="Genomic_DNA"/>
</dbReference>
<sequence length="100" mass="11762">MTEEGASNSDLILVGELKNDLINLRLILMTLKEKNCFIENELKEMDKEIQKLNSDHKIQIEELKQHLQQSIEEDKKKINNSEEQIKKLLQRISQIADEME</sequence>
<evidence type="ECO:0000313" key="3">
    <source>
        <dbReference type="Proteomes" id="UP000580250"/>
    </source>
</evidence>